<reference evidence="1 2" key="1">
    <citation type="submission" date="2018-05" db="EMBL/GenBank/DDBJ databases">
        <title>Genetic diversity of glacier-inhabiting Cryobacterium bacteria in China and description of Cryobacterium mengkeensis sp. nov. and Arthrobacter glacialis sp. nov.</title>
        <authorList>
            <person name="Liu Q."/>
            <person name="Xin Y.-H."/>
        </authorList>
    </citation>
    <scope>NUCLEOTIDE SEQUENCE [LARGE SCALE GENOMIC DNA]</scope>
    <source>
        <strain evidence="1 2">GP3</strain>
    </source>
</reference>
<proteinExistence type="predicted"/>
<protein>
    <submittedName>
        <fullName evidence="1">Uncharacterized protein</fullName>
    </submittedName>
</protein>
<dbReference type="AlphaFoldDB" id="A0A2V3DVZ0"/>
<comment type="caution">
    <text evidence="1">The sequence shown here is derived from an EMBL/GenBank/DDBJ whole genome shotgun (WGS) entry which is preliminary data.</text>
</comment>
<accession>A0A2V3DVZ0</accession>
<evidence type="ECO:0000313" key="1">
    <source>
        <dbReference type="EMBL" id="PXA69449.1"/>
    </source>
</evidence>
<sequence length="73" mass="8498">MRGQRVDGEPTAVDTMPAGMQLNKRKSQMKAWREGLLALERRHKLLNFQHPEITDPVPRRWACPSASKCMWPR</sequence>
<organism evidence="1 2">
    <name type="scientific">Arthrobacter psychrochitiniphilus</name>
    <dbReference type="NCBI Taxonomy" id="291045"/>
    <lineage>
        <taxon>Bacteria</taxon>
        <taxon>Bacillati</taxon>
        <taxon>Actinomycetota</taxon>
        <taxon>Actinomycetes</taxon>
        <taxon>Micrococcales</taxon>
        <taxon>Micrococcaceae</taxon>
        <taxon>Arthrobacter</taxon>
    </lineage>
</organism>
<dbReference type="Proteomes" id="UP000246303">
    <property type="component" value="Unassembled WGS sequence"/>
</dbReference>
<evidence type="ECO:0000313" key="2">
    <source>
        <dbReference type="Proteomes" id="UP000246303"/>
    </source>
</evidence>
<gene>
    <name evidence="1" type="ORF">CVS29_02560</name>
</gene>
<dbReference type="EMBL" id="QHLZ01000001">
    <property type="protein sequence ID" value="PXA69449.1"/>
    <property type="molecule type" value="Genomic_DNA"/>
</dbReference>
<name>A0A2V3DVZ0_9MICC</name>
<keyword evidence="2" id="KW-1185">Reference proteome</keyword>